<gene>
    <name evidence="1" type="ORF">CTEN210_01866</name>
</gene>
<dbReference type="Proteomes" id="UP001054902">
    <property type="component" value="Unassembled WGS sequence"/>
</dbReference>
<dbReference type="EMBL" id="BLLK01000020">
    <property type="protein sequence ID" value="GFH45392.1"/>
    <property type="molecule type" value="Genomic_DNA"/>
</dbReference>
<evidence type="ECO:0000313" key="1">
    <source>
        <dbReference type="EMBL" id="GFH45392.1"/>
    </source>
</evidence>
<name>A0AAD3GZU3_9STRA</name>
<dbReference type="AlphaFoldDB" id="A0AAD3GZU3"/>
<reference evidence="1 2" key="1">
    <citation type="journal article" date="2021" name="Sci. Rep.">
        <title>The genome of the diatom Chaetoceros tenuissimus carries an ancient integrated fragment of an extant virus.</title>
        <authorList>
            <person name="Hongo Y."/>
            <person name="Kimura K."/>
            <person name="Takaki Y."/>
            <person name="Yoshida Y."/>
            <person name="Baba S."/>
            <person name="Kobayashi G."/>
            <person name="Nagasaki K."/>
            <person name="Hano T."/>
            <person name="Tomaru Y."/>
        </authorList>
    </citation>
    <scope>NUCLEOTIDE SEQUENCE [LARGE SCALE GENOMIC DNA]</scope>
    <source>
        <strain evidence="1 2">NIES-3715</strain>
    </source>
</reference>
<keyword evidence="2" id="KW-1185">Reference proteome</keyword>
<sequence>MRFHNKKFFDQKYAPRAFSYAVRRPEHYPDGVVSIETRGENNNPIETLVRHISKEESPGFSIPIDPSTRVTLEGDTFVHGWMRHVWDGYTPNKSQLIARSSQFSSFLLVLGVMGGPDSFIPKHAIILQDKDEVTIPILAEVLPSAKEFKDAIASLSPAQQEFAKAFRSMQLETSVFGLCVIQLKPQLEALLNLPPDSLSKEIRLTRDLMSLFVKYQIPSDLLSFDADRDIDQSPTAKLSAVKAHVKAVIDVIDEMKNSERKKAEDETKAEKVEYTKSFYQERKQMAQAMRRSGMVFE</sequence>
<evidence type="ECO:0000313" key="2">
    <source>
        <dbReference type="Proteomes" id="UP001054902"/>
    </source>
</evidence>
<comment type="caution">
    <text evidence="1">The sequence shown here is derived from an EMBL/GenBank/DDBJ whole genome shotgun (WGS) entry which is preliminary data.</text>
</comment>
<organism evidence="1 2">
    <name type="scientific">Chaetoceros tenuissimus</name>
    <dbReference type="NCBI Taxonomy" id="426638"/>
    <lineage>
        <taxon>Eukaryota</taxon>
        <taxon>Sar</taxon>
        <taxon>Stramenopiles</taxon>
        <taxon>Ochrophyta</taxon>
        <taxon>Bacillariophyta</taxon>
        <taxon>Coscinodiscophyceae</taxon>
        <taxon>Chaetocerotophycidae</taxon>
        <taxon>Chaetocerotales</taxon>
        <taxon>Chaetocerotaceae</taxon>
        <taxon>Chaetoceros</taxon>
    </lineage>
</organism>
<proteinExistence type="predicted"/>
<accession>A0AAD3GZU3</accession>
<protein>
    <submittedName>
        <fullName evidence="1">Uncharacterized protein</fullName>
    </submittedName>
</protein>